<evidence type="ECO:0000313" key="3">
    <source>
        <dbReference type="Proteomes" id="UP001307705"/>
    </source>
</evidence>
<keyword evidence="1" id="KW-0812">Transmembrane</keyword>
<keyword evidence="1" id="KW-1133">Transmembrane helix</keyword>
<evidence type="ECO:0000313" key="2">
    <source>
        <dbReference type="EMBL" id="GMQ33361.1"/>
    </source>
</evidence>
<dbReference type="Proteomes" id="UP001307705">
    <property type="component" value="Unassembled WGS sequence"/>
</dbReference>
<feature type="transmembrane region" description="Helical" evidence="1">
    <location>
        <begin position="21"/>
        <end position="41"/>
    </location>
</feature>
<sequence length="99" mass="10861">MEDQKNELMTSQKANSLSKNLNSAADAVLILAILAIGIYLYQNALIKVQEGGIGSFERFEIDWKVIFTGIMTLLGSIGLSYILKGISGIIKLLNDIKEK</sequence>
<organism evidence="2 3">
    <name type="scientific">Algoriphagus taiwanensis</name>
    <dbReference type="NCBI Taxonomy" id="1445656"/>
    <lineage>
        <taxon>Bacteria</taxon>
        <taxon>Pseudomonadati</taxon>
        <taxon>Bacteroidota</taxon>
        <taxon>Cytophagia</taxon>
        <taxon>Cytophagales</taxon>
        <taxon>Cyclobacteriaceae</taxon>
        <taxon>Algoriphagus</taxon>
    </lineage>
</organism>
<dbReference type="RefSeq" id="WP_338228139.1">
    <property type="nucleotide sequence ID" value="NZ_BTPE01000005.1"/>
</dbReference>
<proteinExistence type="predicted"/>
<evidence type="ECO:0000256" key="1">
    <source>
        <dbReference type="SAM" id="Phobius"/>
    </source>
</evidence>
<comment type="caution">
    <text evidence="2">The sequence shown here is derived from an EMBL/GenBank/DDBJ whole genome shotgun (WGS) entry which is preliminary data.</text>
</comment>
<dbReference type="EMBL" id="BTPE01000005">
    <property type="protein sequence ID" value="GMQ33361.1"/>
    <property type="molecule type" value="Genomic_DNA"/>
</dbReference>
<gene>
    <name evidence="2" type="ORF">Ataiwa_16330</name>
</gene>
<accession>A0ABQ6Q0H1</accession>
<reference evidence="2 3" key="1">
    <citation type="submission" date="2023-08" db="EMBL/GenBank/DDBJ databases">
        <title>Draft genome sequence of Algoriphagus taiwanensis.</title>
        <authorList>
            <person name="Takatani N."/>
            <person name="Hosokawa M."/>
            <person name="Sawabe T."/>
        </authorList>
    </citation>
    <scope>NUCLEOTIDE SEQUENCE [LARGE SCALE GENOMIC DNA]</scope>
    <source>
        <strain evidence="2 3">JCM 19755</strain>
    </source>
</reference>
<keyword evidence="1" id="KW-0472">Membrane</keyword>
<name>A0ABQ6Q0H1_9BACT</name>
<feature type="transmembrane region" description="Helical" evidence="1">
    <location>
        <begin position="61"/>
        <end position="83"/>
    </location>
</feature>
<protein>
    <submittedName>
        <fullName evidence="2">Uncharacterized protein</fullName>
    </submittedName>
</protein>
<keyword evidence="3" id="KW-1185">Reference proteome</keyword>